<dbReference type="RefSeq" id="WP_067092602.1">
    <property type="nucleotide sequence ID" value="NZ_LWMV01000217.1"/>
</dbReference>
<evidence type="ECO:0000313" key="3">
    <source>
        <dbReference type="Proteomes" id="UP000077245"/>
    </source>
</evidence>
<dbReference type="EC" id="1.5.1.39" evidence="2"/>
<dbReference type="GO" id="GO:0008752">
    <property type="term" value="F:FMN reductase [NAD(P)H] activity"/>
    <property type="evidence" value="ECO:0007669"/>
    <property type="project" value="UniProtKB-EC"/>
</dbReference>
<dbReference type="Gene3D" id="3.40.109.10">
    <property type="entry name" value="NADH Oxidase"/>
    <property type="match status" value="1"/>
</dbReference>
<proteinExistence type="predicted"/>
<dbReference type="PANTHER" id="PTHR23026:SF123">
    <property type="entry name" value="NAD(P)H NITROREDUCTASE RV3131-RELATED"/>
    <property type="match status" value="1"/>
</dbReference>
<feature type="domain" description="Nitroreductase" evidence="1">
    <location>
        <begin position="4"/>
        <end position="62"/>
    </location>
</feature>
<dbReference type="PATRIC" id="fig|49547.3.peg.1940"/>
<keyword evidence="3" id="KW-1185">Reference proteome</keyword>
<dbReference type="InterPro" id="IPR000415">
    <property type="entry name" value="Nitroreductase-like"/>
</dbReference>
<dbReference type="Proteomes" id="UP000077245">
    <property type="component" value="Unassembled WGS sequence"/>
</dbReference>
<evidence type="ECO:0000313" key="2">
    <source>
        <dbReference type="EMBL" id="KZX10335.1"/>
    </source>
</evidence>
<dbReference type="EMBL" id="LWMV01000217">
    <property type="protein sequence ID" value="KZX10335.1"/>
    <property type="molecule type" value="Genomic_DNA"/>
</dbReference>
<reference evidence="2 3" key="1">
    <citation type="submission" date="2016-04" db="EMBL/GenBank/DDBJ databases">
        <title>Genome sequence of Methanobrevibacter curvatus DSM 11111.</title>
        <authorList>
            <person name="Poehlein A."/>
            <person name="Seedorf H."/>
            <person name="Daniel R."/>
        </authorList>
    </citation>
    <scope>NUCLEOTIDE SEQUENCE [LARGE SCALE GENOMIC DNA]</scope>
    <source>
        <strain evidence="2 3">DSM 11111</strain>
    </source>
</reference>
<dbReference type="STRING" id="49547.MBCUR_18370"/>
<dbReference type="AlphaFoldDB" id="A0A162FAQ9"/>
<comment type="caution">
    <text evidence="2">The sequence shown here is derived from an EMBL/GenBank/DDBJ whole genome shotgun (WGS) entry which is preliminary data.</text>
</comment>
<dbReference type="SUPFAM" id="SSF55469">
    <property type="entry name" value="FMN-dependent nitroreductase-like"/>
    <property type="match status" value="1"/>
</dbReference>
<protein>
    <submittedName>
        <fullName evidence="2">FMN reductase</fullName>
        <ecNumber evidence="2">1.5.1.39</ecNumber>
    </submittedName>
</protein>
<accession>A0A162FAQ9</accession>
<sequence>MEEIYKRRSIRKYSSKNVEDEKIDKLLKTAMQAPGSRLGSEPWEFIVVKNKDTIKKLSDMDLNSKPLSGANVAIVLIANMNTSHFKHAWEQDMAAAATTLLLEASYLDLGAVWINVAPKEDRMNYIRNLFDLNDYLRPFNVISLGYPANGEENKFINKYHPERVHYEEY</sequence>
<organism evidence="2 3">
    <name type="scientific">Methanobrevibacter curvatus</name>
    <dbReference type="NCBI Taxonomy" id="49547"/>
    <lineage>
        <taxon>Archaea</taxon>
        <taxon>Methanobacteriati</taxon>
        <taxon>Methanobacteriota</taxon>
        <taxon>Methanomada group</taxon>
        <taxon>Methanobacteria</taxon>
        <taxon>Methanobacteriales</taxon>
        <taxon>Methanobacteriaceae</taxon>
        <taxon>Methanobrevibacter</taxon>
    </lineage>
</organism>
<dbReference type="OrthoDB" id="105365at2157"/>
<dbReference type="InterPro" id="IPR050627">
    <property type="entry name" value="Nitroreductase/BluB"/>
</dbReference>
<dbReference type="PANTHER" id="PTHR23026">
    <property type="entry name" value="NADPH NITROREDUCTASE"/>
    <property type="match status" value="1"/>
</dbReference>
<keyword evidence="2" id="KW-0560">Oxidoreductase</keyword>
<name>A0A162FAQ9_9EURY</name>
<dbReference type="Pfam" id="PF00881">
    <property type="entry name" value="Nitroreductase"/>
    <property type="match status" value="2"/>
</dbReference>
<feature type="domain" description="Nitroreductase" evidence="1">
    <location>
        <begin position="63"/>
        <end position="146"/>
    </location>
</feature>
<dbReference type="InterPro" id="IPR029479">
    <property type="entry name" value="Nitroreductase"/>
</dbReference>
<gene>
    <name evidence="2" type="primary">nfrA2_3</name>
    <name evidence="2" type="ORF">MBCUR_18370</name>
</gene>
<evidence type="ECO:0000259" key="1">
    <source>
        <dbReference type="Pfam" id="PF00881"/>
    </source>
</evidence>